<dbReference type="InterPro" id="IPR018247">
    <property type="entry name" value="EF_Hand_1_Ca_BS"/>
</dbReference>
<feature type="chain" id="PRO_5042995440" description="EF-hand domain-containing protein" evidence="2">
    <location>
        <begin position="19"/>
        <end position="250"/>
    </location>
</feature>
<evidence type="ECO:0000313" key="5">
    <source>
        <dbReference type="Proteomes" id="UP001347796"/>
    </source>
</evidence>
<keyword evidence="5" id="KW-1185">Reference proteome</keyword>
<name>A0AAN8PVX4_PATCE</name>
<gene>
    <name evidence="4" type="ORF">SNE40_012439</name>
</gene>
<dbReference type="PROSITE" id="PS50222">
    <property type="entry name" value="EF_HAND_2"/>
    <property type="match status" value="1"/>
</dbReference>
<dbReference type="GO" id="GO:0005509">
    <property type="term" value="F:calcium ion binding"/>
    <property type="evidence" value="ECO:0007669"/>
    <property type="project" value="InterPro"/>
</dbReference>
<feature type="domain" description="EF-hand" evidence="3">
    <location>
        <begin position="214"/>
        <end position="249"/>
    </location>
</feature>
<evidence type="ECO:0000256" key="1">
    <source>
        <dbReference type="ARBA" id="ARBA00022837"/>
    </source>
</evidence>
<dbReference type="SMART" id="SM00054">
    <property type="entry name" value="EFh"/>
    <property type="match status" value="2"/>
</dbReference>
<keyword evidence="1" id="KW-0106">Calcium</keyword>
<evidence type="ECO:0000259" key="3">
    <source>
        <dbReference type="PROSITE" id="PS50222"/>
    </source>
</evidence>
<evidence type="ECO:0000256" key="2">
    <source>
        <dbReference type="SAM" id="SignalP"/>
    </source>
</evidence>
<evidence type="ECO:0000313" key="4">
    <source>
        <dbReference type="EMBL" id="KAK6180251.1"/>
    </source>
</evidence>
<dbReference type="InterPro" id="IPR002048">
    <property type="entry name" value="EF_hand_dom"/>
</dbReference>
<dbReference type="Proteomes" id="UP001347796">
    <property type="component" value="Unassembled WGS sequence"/>
</dbReference>
<dbReference type="EMBL" id="JAZGQO010000008">
    <property type="protein sequence ID" value="KAK6180251.1"/>
    <property type="molecule type" value="Genomic_DNA"/>
</dbReference>
<organism evidence="4 5">
    <name type="scientific">Patella caerulea</name>
    <name type="common">Rayed Mediterranean limpet</name>
    <dbReference type="NCBI Taxonomy" id="87958"/>
    <lineage>
        <taxon>Eukaryota</taxon>
        <taxon>Metazoa</taxon>
        <taxon>Spiralia</taxon>
        <taxon>Lophotrochozoa</taxon>
        <taxon>Mollusca</taxon>
        <taxon>Gastropoda</taxon>
        <taxon>Patellogastropoda</taxon>
        <taxon>Patelloidea</taxon>
        <taxon>Patellidae</taxon>
        <taxon>Patella</taxon>
    </lineage>
</organism>
<dbReference type="AlphaFoldDB" id="A0AAN8PVX4"/>
<dbReference type="SUPFAM" id="SSF47473">
    <property type="entry name" value="EF-hand"/>
    <property type="match status" value="2"/>
</dbReference>
<protein>
    <recommendedName>
        <fullName evidence="3">EF-hand domain-containing protein</fullName>
    </recommendedName>
</protein>
<dbReference type="InterPro" id="IPR011992">
    <property type="entry name" value="EF-hand-dom_pair"/>
</dbReference>
<sequence>MLTCVTLLFVVLLCGTEAAPTDHPQWRDIDYLVHLREMFYREDIDDDGKLEYTDARQTDLRSDADGDGVVTREEYDADPDLTGYDLDKDLDVIDVNNDGILTHEDTKLAFLLISSDFGNEWSLGEFIQFMTSKTEPPAKDNMTITIKSFARAERNFVVMDIDDDDLVSEDEFTSEYRVADYNRDGVLKDLELRGFRPIRNVPITRYCSDTTVGCKVEDFLKMFKEADINNDAQLDLKEYVVTFGELMDTE</sequence>
<accession>A0AAN8PVX4</accession>
<dbReference type="PROSITE" id="PS00018">
    <property type="entry name" value="EF_HAND_1"/>
    <property type="match status" value="2"/>
</dbReference>
<keyword evidence="2" id="KW-0732">Signal</keyword>
<proteinExistence type="predicted"/>
<comment type="caution">
    <text evidence="4">The sequence shown here is derived from an EMBL/GenBank/DDBJ whole genome shotgun (WGS) entry which is preliminary data.</text>
</comment>
<dbReference type="Gene3D" id="1.10.238.10">
    <property type="entry name" value="EF-hand"/>
    <property type="match status" value="1"/>
</dbReference>
<feature type="signal peptide" evidence="2">
    <location>
        <begin position="1"/>
        <end position="18"/>
    </location>
</feature>
<reference evidence="4 5" key="1">
    <citation type="submission" date="2024-01" db="EMBL/GenBank/DDBJ databases">
        <title>The genome of the rayed Mediterranean limpet Patella caerulea (Linnaeus, 1758).</title>
        <authorList>
            <person name="Anh-Thu Weber A."/>
            <person name="Halstead-Nussloch G."/>
        </authorList>
    </citation>
    <scope>NUCLEOTIDE SEQUENCE [LARGE SCALE GENOMIC DNA]</scope>
    <source>
        <strain evidence="4">AATW-2023a</strain>
        <tissue evidence="4">Whole specimen</tissue>
    </source>
</reference>